<feature type="transmembrane region" description="Helical" evidence="1">
    <location>
        <begin position="270"/>
        <end position="291"/>
    </location>
</feature>
<comment type="caution">
    <text evidence="2">The sequence shown here is derived from an EMBL/GenBank/DDBJ whole genome shotgun (WGS) entry which is preliminary data.</text>
</comment>
<feature type="transmembrane region" description="Helical" evidence="1">
    <location>
        <begin position="228"/>
        <end position="249"/>
    </location>
</feature>
<feature type="transmembrane region" description="Helical" evidence="1">
    <location>
        <begin position="98"/>
        <end position="118"/>
    </location>
</feature>
<keyword evidence="3" id="KW-1185">Reference proteome</keyword>
<organism evidence="2 3">
    <name type="scientific">Plantimonas leprariae</name>
    <dbReference type="NCBI Taxonomy" id="2615207"/>
    <lineage>
        <taxon>Bacteria</taxon>
        <taxon>Pseudomonadati</taxon>
        <taxon>Pseudomonadota</taxon>
        <taxon>Alphaproteobacteria</taxon>
        <taxon>Hyphomicrobiales</taxon>
        <taxon>Aurantimonadaceae</taxon>
        <taxon>Plantimonas</taxon>
    </lineage>
</organism>
<evidence type="ECO:0000256" key="1">
    <source>
        <dbReference type="SAM" id="Phobius"/>
    </source>
</evidence>
<keyword evidence="1" id="KW-0472">Membrane</keyword>
<dbReference type="AlphaFoldDB" id="A0A7V7PS71"/>
<accession>A0A7V7PS71</accession>
<keyword evidence="1" id="KW-0812">Transmembrane</keyword>
<dbReference type="RefSeq" id="WP_150968165.1">
    <property type="nucleotide sequence ID" value="NZ_VZDO01000002.1"/>
</dbReference>
<feature type="transmembrane region" description="Helical" evidence="1">
    <location>
        <begin position="366"/>
        <end position="384"/>
    </location>
</feature>
<feature type="transmembrane region" description="Helical" evidence="1">
    <location>
        <begin position="311"/>
        <end position="333"/>
    </location>
</feature>
<reference evidence="2 3" key="1">
    <citation type="submission" date="2019-09" db="EMBL/GenBank/DDBJ databases">
        <title>YIM 132180 draft genome.</title>
        <authorList>
            <person name="Zhang K."/>
        </authorList>
    </citation>
    <scope>NUCLEOTIDE SEQUENCE [LARGE SCALE GENOMIC DNA]</scope>
    <source>
        <strain evidence="2 3">YIM 132180</strain>
    </source>
</reference>
<feature type="transmembrane region" description="Helical" evidence="1">
    <location>
        <begin position="125"/>
        <end position="143"/>
    </location>
</feature>
<evidence type="ECO:0000313" key="3">
    <source>
        <dbReference type="Proteomes" id="UP000432089"/>
    </source>
</evidence>
<dbReference type="Proteomes" id="UP000432089">
    <property type="component" value="Unassembled WGS sequence"/>
</dbReference>
<feature type="transmembrane region" description="Helical" evidence="1">
    <location>
        <begin position="193"/>
        <end position="216"/>
    </location>
</feature>
<dbReference type="EMBL" id="VZDO01000002">
    <property type="protein sequence ID" value="KAB0681905.1"/>
    <property type="molecule type" value="Genomic_DNA"/>
</dbReference>
<sequence length="580" mass="62114">MSDFTAGRQVGRAGTHPAAGTLPVMVLLAALAALPAGLAMIRTVPIGAMYWDLLIYFDAANRIFDGQVPNRDFFPPVGPLGYWLFAGGLKLFPNAQPLLLVDWSLLAVTGPLMALVVADVGARSRAAAFALLLPFLFFSLLPFDVENFSAFPGVDGFGIYNRQAARILYVLASALVFCEGTRRMGVVVAGAMLALFLTKITGFIAGGLLCALAFVAGRVRLSTTVAAVLAFAGALMLLEAQTGVVGAYLRDIEMLVVMNQGGILGRFLQAASVHFGVLLPCLLLTGTLAALGARPLIGETLALARRPSLPALAALLDQPICWLAVSAFAALFYETQNTGSQAFIFAWPALLLTLSRAGVWQGWRTAVVIALVAACSLPTLMNLVERCGRSAVGALKYERLETANLGTVGAVTQRGELMRHADTLLDAYVRNPGFYRGFAEMGQLPSFQMFAEPDYQIAFLKTLDEAVGAIDLYETANGTRFETVMNLGFVNPFPFLLDRHAPKAISIGADPFRTVPPPNEAVAAAVRATDLALYSKCPETAANRDLLKLYEPFLTDHSRVSLGRCWDGFVRNGLLRTVGN</sequence>
<feature type="transmembrane region" description="Helical" evidence="1">
    <location>
        <begin position="342"/>
        <end position="360"/>
    </location>
</feature>
<evidence type="ECO:0008006" key="4">
    <source>
        <dbReference type="Google" id="ProtNLM"/>
    </source>
</evidence>
<proteinExistence type="predicted"/>
<keyword evidence="1" id="KW-1133">Transmembrane helix</keyword>
<protein>
    <recommendedName>
        <fullName evidence="4">Glycosyltransferase RgtA/B/C/D-like domain-containing protein</fullName>
    </recommendedName>
</protein>
<feature type="transmembrane region" description="Helical" evidence="1">
    <location>
        <begin position="21"/>
        <end position="41"/>
    </location>
</feature>
<gene>
    <name evidence="2" type="ORF">F6X38_03545</name>
</gene>
<evidence type="ECO:0000313" key="2">
    <source>
        <dbReference type="EMBL" id="KAB0681905.1"/>
    </source>
</evidence>
<name>A0A7V7PS71_9HYPH</name>